<reference evidence="2" key="1">
    <citation type="submission" date="2018-11" db="EMBL/GenBank/DDBJ databases">
        <authorList>
            <person name="Alioto T."/>
            <person name="Alioto T."/>
        </authorList>
    </citation>
    <scope>NUCLEOTIDE SEQUENCE</scope>
</reference>
<keyword evidence="3" id="KW-1185">Reference proteome</keyword>
<dbReference type="OrthoDB" id="10059790at2759"/>
<protein>
    <submittedName>
        <fullName evidence="2">Uncharacterized protein</fullName>
    </submittedName>
</protein>
<evidence type="ECO:0000256" key="1">
    <source>
        <dbReference type="SAM" id="MobiDB-lite"/>
    </source>
</evidence>
<dbReference type="EMBL" id="UYJE01004610">
    <property type="protein sequence ID" value="VDI29682.1"/>
    <property type="molecule type" value="Genomic_DNA"/>
</dbReference>
<feature type="compositionally biased region" description="Basic residues" evidence="1">
    <location>
        <begin position="73"/>
        <end position="82"/>
    </location>
</feature>
<accession>A0A8B6E4S5</accession>
<organism evidence="2 3">
    <name type="scientific">Mytilus galloprovincialis</name>
    <name type="common">Mediterranean mussel</name>
    <dbReference type="NCBI Taxonomy" id="29158"/>
    <lineage>
        <taxon>Eukaryota</taxon>
        <taxon>Metazoa</taxon>
        <taxon>Spiralia</taxon>
        <taxon>Lophotrochozoa</taxon>
        <taxon>Mollusca</taxon>
        <taxon>Bivalvia</taxon>
        <taxon>Autobranchia</taxon>
        <taxon>Pteriomorphia</taxon>
        <taxon>Mytilida</taxon>
        <taxon>Mytiloidea</taxon>
        <taxon>Mytilidae</taxon>
        <taxon>Mytilinae</taxon>
        <taxon>Mytilus</taxon>
    </lineage>
</organism>
<name>A0A8B6E4S5_MYTGA</name>
<evidence type="ECO:0000313" key="2">
    <source>
        <dbReference type="EMBL" id="VDI29682.1"/>
    </source>
</evidence>
<feature type="region of interest" description="Disordered" evidence="1">
    <location>
        <begin position="39"/>
        <end position="58"/>
    </location>
</feature>
<proteinExistence type="predicted"/>
<comment type="caution">
    <text evidence="2">The sequence shown here is derived from an EMBL/GenBank/DDBJ whole genome shotgun (WGS) entry which is preliminary data.</text>
</comment>
<dbReference type="Proteomes" id="UP000596742">
    <property type="component" value="Unassembled WGS sequence"/>
</dbReference>
<evidence type="ECO:0000313" key="3">
    <source>
        <dbReference type="Proteomes" id="UP000596742"/>
    </source>
</evidence>
<feature type="region of interest" description="Disordered" evidence="1">
    <location>
        <begin position="63"/>
        <end position="82"/>
    </location>
</feature>
<sequence>MATQKQLQISLEATKEKIYTVYGNVINIIEELEDRIQKQHGLHPMPKSSTDNYDHSDKCDDTTRQTLYWNPQGHRKRKRPKSIWRTDFKTSYLQKNAKTWDEA</sequence>
<dbReference type="AlphaFoldDB" id="A0A8B6E4S5"/>
<gene>
    <name evidence="2" type="ORF">MGAL_10B014127</name>
</gene>